<accession>A0AAN0IWK2</accession>
<dbReference type="PANTHER" id="PTHR11878:SF65">
    <property type="entry name" value="NA_CA-EXCHANGE PROTEIN, ISOFORM G"/>
    <property type="match status" value="1"/>
</dbReference>
<dbReference type="GO" id="GO:0030001">
    <property type="term" value="P:metal ion transport"/>
    <property type="evidence" value="ECO:0007669"/>
    <property type="project" value="TreeGrafter"/>
</dbReference>
<feature type="compositionally biased region" description="Low complexity" evidence="5">
    <location>
        <begin position="2188"/>
        <end position="2197"/>
    </location>
</feature>
<feature type="compositionally biased region" description="Polar residues" evidence="5">
    <location>
        <begin position="2172"/>
        <end position="2185"/>
    </location>
</feature>
<dbReference type="InterPro" id="IPR003644">
    <property type="entry name" value="Calx_beta"/>
</dbReference>
<dbReference type="PANTHER" id="PTHR11878">
    <property type="entry name" value="SODIUM/CALCIUM EXCHANGER"/>
    <property type="match status" value="1"/>
</dbReference>
<dbReference type="GO" id="GO:0007154">
    <property type="term" value="P:cell communication"/>
    <property type="evidence" value="ECO:0007669"/>
    <property type="project" value="InterPro"/>
</dbReference>
<reference evidence="8" key="2">
    <citation type="submission" date="2024-06" db="UniProtKB">
        <authorList>
            <consortium name="EnsemblMetazoa"/>
        </authorList>
    </citation>
    <scope>IDENTIFICATION</scope>
</reference>
<feature type="domain" description="Calx-beta" evidence="7">
    <location>
        <begin position="1722"/>
        <end position="1824"/>
    </location>
</feature>
<dbReference type="Proteomes" id="UP000007879">
    <property type="component" value="Unassembled WGS sequence"/>
</dbReference>
<sequence>MALLAQLTAMLLFLALLLPAVLGQLHDNETVQCYSSAANCTSDTNGTDTLAIDCCNGTDGGYIRHSSLAAQCGACVVVGFDQSRVHIGPSDAGRRYSFTADVLLSTPDAPDVTDLDYVISREPAMLVDVSDYLSSDFTGRTNGFLPERFSIRYVSQGNAVALQPTLSFDYLIAVETGPLDRPIPSGAVLVYRRLSIMIDDIDIITIGLEEPSMVLEGSDATANVVRQVITYEAPFEVTVSNERYTGTLTPDEAAVGDFDRFNFTEQRSVVFQPTTAIDQRFERVTFSMPRDNIVELQEIFRWRLSVNDSRVRLDPLKTTQIVRLDNQDVFSIGFRELQFTLREGEAAPLTIKQIGNETGGLAVGGFPEVRLQAVDLRQVSGTAINGSDFFLADTAPRFTYRANNTLNDTFTPITTFDDDIIEGDEKLRVIITPGGDNVVQVQRDFQTATITILDDDFGVLSLERGTYDVIENEGTVEICVVLTGGVLSENTTIDIRPRDGTAQIRSDYSTRRILPLLVAFTNRTCGRFDIINDTTREQLFENFTVSISNTSPENNGLTIDRTPSFIRIQDDDQAEVRFAMGQATFSEGGGNQSITVILGGAQLSQEQTIEVYIDDGTSNGISLGNVTFGTNVITQNRSISFPVVDNNIALEPDKHYLLRLKKIDNIGLGNPGTMNITIVDDDDVSVSFVQSSYSYSESHGTVSNIQVQLSNPIAQDLSVNIRGGPGSQSSSVVVSGVDVNKSISFIAGGSRSVSLSNFDLNDDAFALEAVEQYDLSLINHDYTADESRVSLGSDTTLSINDDDVVTVSFSRRVYNYSESHGSVSDVIVRLSAPISKDVPVQVIAEPMDSQTVVESGSRINQALLFRPGGASTMNVPFGITDDNVGLETLESYPIIFNTSFNTGVNYGLNSRITITDDDDVNVMFVQGSYSYSEGDGSSSDISVRTNRPFAQDIIIGVSGGPGNQPSTVESSGFNVSQTLTLTANTAMAPTSPVGTFTIRDDSVALETEEQYSLGLSTTTTYGGRVTVGGDAIVSINDDDSVSVSFQGSSYTYPENHGTVSDIILVANTTVAQNLVVTVSGGPGNQPSTVVPSGANVSSVVTFTARGSRSERLAPFTITDDSFALETNETYQLSVSQAQPNPSVGIGPPTTINIVDDEVLRVTFGQGSYNATEGDGNRMLQVMISNPIVQDFTVTVNGSSGPQPFVVNNGPSITQTITFNSRDRTTAMVPFDVGDDAVALENTESYTIGLSNPSQPGVNIASSTEIRIADNDVPMVGFERDTYSFLENAGTTMAVTVVLSNEVIRPFTVRVVGAPDPVTPGNSGTPVNQVLGFAANDNSSANLRQIVPVTVIDDSISGEAVQTYPLNFTDVPQDITIGSFRSTNIVIIDDDESVVRIIDGDKTVLESDGSSVITVVLTGANSDIVSVDILNSTGGVVGTATFLSSQDVTAQTFNVTVNYLDDNVALEPNEMFTYTLGNLRGEARVGMPNTSTHTLVDDDRLTVQFVERMYTFNEPDGAVSIAVNISNPIAQGFTISTGRIIETQPFVIPSGPNFSDSLVFTPTGPMAIDVNGIVTNDMIALEDVEMYRVQLSNLNISSSYITVGAPTNVRVISEDVVNVTFATGNDFFEFDQPRTEQIAVSITSPIARQLDVNISSVYQPDPLVEQSGMSFTTQVSFVRGGSVIDTFNFPIGTDDVAFEAVEREVLSFTGSSPSAGVNFGPNTEATITDRDVVGIMFVDSSITVLENSSMVTVQLMRSNPIRQNVTVRVLGGPNRNQLFVDTSGTDVDRFVTFSPNGPDKQPLTFQVTDDQTGLEDLETYFLNLTSSIPTTRVNLGSSLRVNIMDNDIVGVNFNQTSYDFDEDDGAGSVQVVIDRPIARDLTVPVRGAPGTQPSTVFISGTNVNSDVTFSAGGVLQMTVSFPINDDSVALEDVESYPLRFGSSTPSGRVTTGAPTTLRINDDDPFFFGFRESNRTYPENGGSGSFTFVSGPAARPVTFDFTQTDGSLMGINESLFTMVCGTGSTLTVPSSPSETPVVCLADIRDDSTALENDERSSIRAVPISVTGAEPVNEQFTAIVIDDDVPGIFVTPPTTSVVEGGSVRVCVESNVTSLRPIDVTLSTINGTATGPPDFVGGSAQLTIPAGSRGPQCAMVRTLNDTESEGNETFSIGVTNISTRPSPNATNPQTPVPIGGSSTSTVTIIDTTPESRRCELRSSTRRLTTFRDRESYIYNGSCERSLVAQRTSFGDFAVVVDSLDGSFMTTRLGVRLGREVLVVNAFNRTIIRQENLNRVAYSSMPSELRISVADLDVQININDDGIDINIGEGSDLDTHTGLCGNRNGMLVYRNGTVVPDPDSNINRLLGHYTTPPSETFVRTIARRQCGLLGEDSETGDPMFTVPLYTPDLAQPHTYSLCYEIHGSGDQYYNFISDGCTSVNGHYFSTDDPDDNQRDFHGVDRIRIRAVNKNQQCVDISVILGSDKLCTTSVGSNVISSYDSSGITVSVDRNTTRISVPNCADAALEMTVHCNVTPSGIGYQEFRVIRGLNLNEDSHGIIGQFWNVETQVTKYNGTLRDGTVSPNAYRIDVKPRNKPQRSFVGFLEPVTWDFTPQRCLYAGNSQGGAINEVIEDDLNHSLLEGDYRDYQMESSFDTEFRYGHFESNRC</sequence>
<feature type="domain" description="Calx-beta" evidence="7">
    <location>
        <begin position="795"/>
        <end position="897"/>
    </location>
</feature>
<feature type="domain" description="Calx-beta" evidence="7">
    <location>
        <begin position="1263"/>
        <end position="1368"/>
    </location>
</feature>
<proteinExistence type="predicted"/>
<feature type="region of interest" description="Disordered" evidence="5">
    <location>
        <begin position="2172"/>
        <end position="2197"/>
    </location>
</feature>
<feature type="signal peptide" evidence="6">
    <location>
        <begin position="1"/>
        <end position="23"/>
    </location>
</feature>
<feature type="domain" description="Calx-beta" evidence="7">
    <location>
        <begin position="448"/>
        <end position="548"/>
    </location>
</feature>
<evidence type="ECO:0000259" key="7">
    <source>
        <dbReference type="SMART" id="SM00237"/>
    </source>
</evidence>
<keyword evidence="1 6" id="KW-0732">Signal</keyword>
<evidence type="ECO:0000256" key="5">
    <source>
        <dbReference type="SAM" id="MobiDB-lite"/>
    </source>
</evidence>
<feature type="chain" id="PRO_5042815523" description="Calx-beta domain-containing protein" evidence="6">
    <location>
        <begin position="24"/>
        <end position="2661"/>
    </location>
</feature>
<name>A0AAN0IWK2_AMPQE</name>
<dbReference type="InterPro" id="IPR038081">
    <property type="entry name" value="CalX-like_sf"/>
</dbReference>
<dbReference type="RefSeq" id="XP_019849165.1">
    <property type="nucleotide sequence ID" value="XM_019993606.1"/>
</dbReference>
<dbReference type="EnsemblMetazoa" id="XM_019993606.1">
    <property type="protein sequence ID" value="XP_019849165.1"/>
    <property type="gene ID" value="LOC100640611"/>
</dbReference>
<dbReference type="KEGG" id="aqu:100640611"/>
<reference evidence="9" key="1">
    <citation type="journal article" date="2010" name="Nature">
        <title>The Amphimedon queenslandica genome and the evolution of animal complexity.</title>
        <authorList>
            <person name="Srivastava M."/>
            <person name="Simakov O."/>
            <person name="Chapman J."/>
            <person name="Fahey B."/>
            <person name="Gauthier M.E."/>
            <person name="Mitros T."/>
            <person name="Richards G.S."/>
            <person name="Conaco C."/>
            <person name="Dacre M."/>
            <person name="Hellsten U."/>
            <person name="Larroux C."/>
            <person name="Putnam N.H."/>
            <person name="Stanke M."/>
            <person name="Adamska M."/>
            <person name="Darling A."/>
            <person name="Degnan S.M."/>
            <person name="Oakley T.H."/>
            <person name="Plachetzki D.C."/>
            <person name="Zhai Y."/>
            <person name="Adamski M."/>
            <person name="Calcino A."/>
            <person name="Cummins S.F."/>
            <person name="Goodstein D.M."/>
            <person name="Harris C."/>
            <person name="Jackson D.J."/>
            <person name="Leys S.P."/>
            <person name="Shu S."/>
            <person name="Woodcroft B.J."/>
            <person name="Vervoort M."/>
            <person name="Kosik K.S."/>
            <person name="Manning G."/>
            <person name="Degnan B.M."/>
            <person name="Rokhsar D.S."/>
        </authorList>
    </citation>
    <scope>NUCLEOTIDE SEQUENCE [LARGE SCALE GENOMIC DNA]</scope>
</reference>
<dbReference type="GeneID" id="100640611"/>
<dbReference type="InterPro" id="IPR051171">
    <property type="entry name" value="CaCA"/>
</dbReference>
<keyword evidence="9" id="KW-1185">Reference proteome</keyword>
<keyword evidence="4" id="KW-0813">Transport</keyword>
<dbReference type="Gene3D" id="2.60.40.2030">
    <property type="match status" value="10"/>
</dbReference>
<keyword evidence="3" id="KW-0106">Calcium</keyword>
<evidence type="ECO:0000256" key="3">
    <source>
        <dbReference type="ARBA" id="ARBA00022837"/>
    </source>
</evidence>
<protein>
    <recommendedName>
        <fullName evidence="7">Calx-beta domain-containing protein</fullName>
    </recommendedName>
</protein>
<dbReference type="Pfam" id="PF03160">
    <property type="entry name" value="Calx-beta"/>
    <property type="match status" value="7"/>
</dbReference>
<evidence type="ECO:0000256" key="4">
    <source>
        <dbReference type="ARBA" id="ARBA00023065"/>
    </source>
</evidence>
<evidence type="ECO:0000313" key="8">
    <source>
        <dbReference type="EnsemblMetazoa" id="XP_019849165.1"/>
    </source>
</evidence>
<keyword evidence="4" id="KW-0406">Ion transport</keyword>
<feature type="domain" description="Calx-beta" evidence="7">
    <location>
        <begin position="2073"/>
        <end position="2171"/>
    </location>
</feature>
<dbReference type="GO" id="GO:0016020">
    <property type="term" value="C:membrane"/>
    <property type="evidence" value="ECO:0007669"/>
    <property type="project" value="InterPro"/>
</dbReference>
<evidence type="ECO:0000256" key="6">
    <source>
        <dbReference type="SAM" id="SignalP"/>
    </source>
</evidence>
<evidence type="ECO:0000256" key="2">
    <source>
        <dbReference type="ARBA" id="ARBA00022737"/>
    </source>
</evidence>
<organism evidence="8 9">
    <name type="scientific">Amphimedon queenslandica</name>
    <name type="common">Sponge</name>
    <dbReference type="NCBI Taxonomy" id="400682"/>
    <lineage>
        <taxon>Eukaryota</taxon>
        <taxon>Metazoa</taxon>
        <taxon>Porifera</taxon>
        <taxon>Demospongiae</taxon>
        <taxon>Heteroscleromorpha</taxon>
        <taxon>Haplosclerida</taxon>
        <taxon>Niphatidae</taxon>
        <taxon>Amphimedon</taxon>
    </lineage>
</organism>
<evidence type="ECO:0000256" key="1">
    <source>
        <dbReference type="ARBA" id="ARBA00022729"/>
    </source>
</evidence>
<evidence type="ECO:0000313" key="9">
    <source>
        <dbReference type="Proteomes" id="UP000007879"/>
    </source>
</evidence>
<keyword evidence="2" id="KW-0677">Repeat</keyword>
<dbReference type="SMART" id="SM00237">
    <property type="entry name" value="Calx_beta"/>
    <property type="match status" value="6"/>
</dbReference>
<dbReference type="SUPFAM" id="SSF141072">
    <property type="entry name" value="CalX-like"/>
    <property type="match status" value="9"/>
</dbReference>
<feature type="domain" description="Calx-beta" evidence="7">
    <location>
        <begin position="564"/>
        <end position="661"/>
    </location>
</feature>